<organism evidence="6 7">
    <name type="scientific">Orlajensenia flava</name>
    <dbReference type="NCBI Taxonomy" id="2565934"/>
    <lineage>
        <taxon>Bacteria</taxon>
        <taxon>Bacillati</taxon>
        <taxon>Actinomycetota</taxon>
        <taxon>Actinomycetes</taxon>
        <taxon>Micrococcales</taxon>
        <taxon>Microbacteriaceae</taxon>
        <taxon>Orlajensenia</taxon>
    </lineage>
</organism>
<evidence type="ECO:0000259" key="5">
    <source>
        <dbReference type="PROSITE" id="PS51635"/>
    </source>
</evidence>
<feature type="short sequence motif" description="GXSXG" evidence="4">
    <location>
        <begin position="48"/>
        <end position="52"/>
    </location>
</feature>
<dbReference type="Proteomes" id="UP000307380">
    <property type="component" value="Unassembled WGS sequence"/>
</dbReference>
<feature type="short sequence motif" description="GXGXXG" evidence="4">
    <location>
        <begin position="17"/>
        <end position="22"/>
    </location>
</feature>
<dbReference type="InterPro" id="IPR050301">
    <property type="entry name" value="NTE"/>
</dbReference>
<evidence type="ECO:0000256" key="1">
    <source>
        <dbReference type="ARBA" id="ARBA00022801"/>
    </source>
</evidence>
<evidence type="ECO:0000256" key="3">
    <source>
        <dbReference type="ARBA" id="ARBA00023098"/>
    </source>
</evidence>
<feature type="short sequence motif" description="DGA/G" evidence="4">
    <location>
        <begin position="196"/>
        <end position="198"/>
    </location>
</feature>
<dbReference type="PANTHER" id="PTHR14226:SF57">
    <property type="entry name" value="BLR7027 PROTEIN"/>
    <property type="match status" value="1"/>
</dbReference>
<evidence type="ECO:0000313" key="6">
    <source>
        <dbReference type="EMBL" id="THG35082.1"/>
    </source>
</evidence>
<keyword evidence="1 4" id="KW-0378">Hydrolase</keyword>
<protein>
    <submittedName>
        <fullName evidence="6">Patatin-like phospholipase family protein</fullName>
    </submittedName>
</protein>
<proteinExistence type="predicted"/>
<dbReference type="AlphaFoldDB" id="A0A4S4FY44"/>
<dbReference type="OrthoDB" id="2339873at2"/>
<evidence type="ECO:0000313" key="7">
    <source>
        <dbReference type="Proteomes" id="UP000307380"/>
    </source>
</evidence>
<feature type="active site" description="Nucleophile" evidence="4">
    <location>
        <position position="50"/>
    </location>
</feature>
<dbReference type="InterPro" id="IPR002641">
    <property type="entry name" value="PNPLA_dom"/>
</dbReference>
<sequence length="306" mass="31265">MNSSTISEASTALVLGGGGSLGNAWVIGVVAGLAEAGLDVTGADLVVGTSAGSTAAAQLAGTSPAQLLADILAAAPAPGRSGPGPMHPGRSHLETTDGIIASARNAEDMRRAMGAWALGFDAASDPDAQAGWRDTVGSRFSPHTWPSTRLLITAVDADTGEPVVFDSESGVELVDAVAASCAGGFAYGIGERRYLDGGYRSNAENADLASGSDRVLVLSPFGGRTRLPLGWRLDLDTQVEDLRAHGARVETIFPDSVAVAVFGDNMMDLSKRPAAARAGYEQGRALAPGLIEFWVGSNDGNSVELT</sequence>
<dbReference type="PANTHER" id="PTHR14226">
    <property type="entry name" value="NEUROPATHY TARGET ESTERASE/SWISS CHEESE D.MELANOGASTER"/>
    <property type="match status" value="1"/>
</dbReference>
<accession>A0A4S4FY44</accession>
<dbReference type="GO" id="GO:0016042">
    <property type="term" value="P:lipid catabolic process"/>
    <property type="evidence" value="ECO:0007669"/>
    <property type="project" value="UniProtKB-UniRule"/>
</dbReference>
<dbReference type="Gene3D" id="3.40.1090.10">
    <property type="entry name" value="Cytosolic phospholipase A2 catalytic domain"/>
    <property type="match status" value="2"/>
</dbReference>
<gene>
    <name evidence="6" type="ORF">E6C70_03155</name>
</gene>
<dbReference type="Pfam" id="PF01734">
    <property type="entry name" value="Patatin"/>
    <property type="match status" value="1"/>
</dbReference>
<keyword evidence="3 4" id="KW-0443">Lipid metabolism</keyword>
<dbReference type="SUPFAM" id="SSF52151">
    <property type="entry name" value="FabD/lysophospholipase-like"/>
    <property type="match status" value="1"/>
</dbReference>
<keyword evidence="2 4" id="KW-0442">Lipid degradation</keyword>
<evidence type="ECO:0000256" key="2">
    <source>
        <dbReference type="ARBA" id="ARBA00022963"/>
    </source>
</evidence>
<dbReference type="EMBL" id="SSSN01000003">
    <property type="protein sequence ID" value="THG35082.1"/>
    <property type="molecule type" value="Genomic_DNA"/>
</dbReference>
<dbReference type="GO" id="GO:0016787">
    <property type="term" value="F:hydrolase activity"/>
    <property type="evidence" value="ECO:0007669"/>
    <property type="project" value="UniProtKB-UniRule"/>
</dbReference>
<evidence type="ECO:0000256" key="4">
    <source>
        <dbReference type="PROSITE-ProRule" id="PRU01161"/>
    </source>
</evidence>
<dbReference type="PROSITE" id="PS51635">
    <property type="entry name" value="PNPLA"/>
    <property type="match status" value="1"/>
</dbReference>
<dbReference type="RefSeq" id="WP_136422134.1">
    <property type="nucleotide sequence ID" value="NZ_SSSN01000003.1"/>
</dbReference>
<name>A0A4S4FY44_9MICO</name>
<comment type="caution">
    <text evidence="6">The sequence shown here is derived from an EMBL/GenBank/DDBJ whole genome shotgun (WGS) entry which is preliminary data.</text>
</comment>
<feature type="active site" description="Proton acceptor" evidence="4">
    <location>
        <position position="196"/>
    </location>
</feature>
<reference evidence="6 7" key="1">
    <citation type="submission" date="2019-04" db="EMBL/GenBank/DDBJ databases">
        <authorList>
            <person name="Jiang L."/>
        </authorList>
    </citation>
    <scope>NUCLEOTIDE SEQUENCE [LARGE SCALE GENOMIC DNA]</scope>
    <source>
        <strain evidence="6 7">YIM 131861</strain>
    </source>
</reference>
<keyword evidence="7" id="KW-1185">Reference proteome</keyword>
<dbReference type="InterPro" id="IPR016035">
    <property type="entry name" value="Acyl_Trfase/lysoPLipase"/>
</dbReference>
<feature type="domain" description="PNPLA" evidence="5">
    <location>
        <begin position="13"/>
        <end position="209"/>
    </location>
</feature>